<comment type="caution">
    <text evidence="1">The sequence shown here is derived from an EMBL/GenBank/DDBJ whole genome shotgun (WGS) entry which is preliminary data.</text>
</comment>
<dbReference type="OrthoDB" id="9858364at2"/>
<evidence type="ECO:0000313" key="1">
    <source>
        <dbReference type="EMBL" id="TDM03167.1"/>
    </source>
</evidence>
<proteinExistence type="predicted"/>
<evidence type="ECO:0000313" key="2">
    <source>
        <dbReference type="Proteomes" id="UP000295328"/>
    </source>
</evidence>
<dbReference type="Proteomes" id="UP000295328">
    <property type="component" value="Unassembled WGS sequence"/>
</dbReference>
<protein>
    <submittedName>
        <fullName evidence="1">Uncharacterized protein</fullName>
    </submittedName>
</protein>
<organism evidence="1 2">
    <name type="scientific">Macrococcus hajekii</name>
    <dbReference type="NCBI Taxonomy" id="198482"/>
    <lineage>
        <taxon>Bacteria</taxon>
        <taxon>Bacillati</taxon>
        <taxon>Bacillota</taxon>
        <taxon>Bacilli</taxon>
        <taxon>Bacillales</taxon>
        <taxon>Staphylococcaceae</taxon>
        <taxon>Macrococcus</taxon>
    </lineage>
</organism>
<name>A0A4R6BN99_9STAP</name>
<dbReference type="EMBL" id="SCWE01000001">
    <property type="protein sequence ID" value="TDM03167.1"/>
    <property type="molecule type" value="Genomic_DNA"/>
</dbReference>
<reference evidence="1 2" key="1">
    <citation type="submission" date="2019-01" db="EMBL/GenBank/DDBJ databases">
        <title>Draft genome sequences of the type strains of six Macrococcus species.</title>
        <authorList>
            <person name="Mazhar S."/>
            <person name="Altermann E."/>
            <person name="Hill C."/>
            <person name="Mcauliffe O."/>
        </authorList>
    </citation>
    <scope>NUCLEOTIDE SEQUENCE [LARGE SCALE GENOMIC DNA]</scope>
    <source>
        <strain evidence="1 2">CCM4809</strain>
    </source>
</reference>
<dbReference type="AlphaFoldDB" id="A0A4R6BN99"/>
<dbReference type="RefSeq" id="WP_133429254.1">
    <property type="nucleotide sequence ID" value="NZ_BMCC01000001.1"/>
</dbReference>
<keyword evidence="2" id="KW-1185">Reference proteome</keyword>
<accession>A0A4R6BN99</accession>
<sequence>MTADNKLIVLKCIRDNRNPKDFGLKDLRTNKVLHLLLSDRYITKESDDKMIFFKDGALRKFKLTSKAEAYINEYDTE</sequence>
<gene>
    <name evidence="1" type="ORF">ERX37_03515</name>
</gene>